<sequence length="511" mass="57596">MATPDLFDKVPYLNALPLETSFPYLTPDTRSQASRTTTLACTRIAILGSLKANRLQGVHRPGTDSASPFQRRFALKKTPYSNGPAPAAAPPPLDPAESSLIHLLTNNYITQKILLQHLSTYDLIALRQTSSALRRTLDRERPLWRTVNLSSPRRITPPSCPHKCPTPDPTALFPYFSKIANNHLPNSPISPYHHIRVMILDNYRFKYSCRNHIADMLYLIFSNQCLWENLKLLSIRGFWELEITNVISYLRDWEIGIRGDFRKDLGWRFVDTITADSGEDSESFQVLDRNGQIVPRETWWAKRGWALEVLRFAGPGLFADGKFLNSNHGNHIPPPRWRVTADIPVNVPNYLCVPQDKSEDTTDSGESRVFFNRYEETLIPLPVDASGVGGMTMKAVKLAKKIGINIDVGFCKNTTAHANIDAVRAAASRFWVICEKRWEVCVLPDCKWAGWTESCGNCRWREGQCCKGCYGWVCEGCRKLKRNDFGEKGVWCGGAVKSCTVMEGGLEGKAE</sequence>
<evidence type="ECO:0008006" key="3">
    <source>
        <dbReference type="Google" id="ProtNLM"/>
    </source>
</evidence>
<reference evidence="1 2" key="1">
    <citation type="journal article" date="2013" name="PLoS Genet.">
        <title>Genomic mechanisms accounting for the adaptation to parasitism in nematode-trapping fungi.</title>
        <authorList>
            <person name="Meerupati T."/>
            <person name="Andersson K.M."/>
            <person name="Friman E."/>
            <person name="Kumar D."/>
            <person name="Tunlid A."/>
            <person name="Ahren D."/>
        </authorList>
    </citation>
    <scope>NUCLEOTIDE SEQUENCE [LARGE SCALE GENOMIC DNA]</scope>
    <source>
        <strain evidence="1 2">CBS 200.50</strain>
    </source>
</reference>
<keyword evidence="2" id="KW-1185">Reference proteome</keyword>
<dbReference type="OrthoDB" id="5271168at2759"/>
<dbReference type="EMBL" id="AQGS01000003">
    <property type="protein sequence ID" value="EPS45864.1"/>
    <property type="molecule type" value="Genomic_DNA"/>
</dbReference>
<dbReference type="Proteomes" id="UP000015100">
    <property type="component" value="Unassembled WGS sequence"/>
</dbReference>
<protein>
    <recommendedName>
        <fullName evidence="3">F-box domain-containing protein</fullName>
    </recommendedName>
</protein>
<comment type="caution">
    <text evidence="1">The sequence shown here is derived from an EMBL/GenBank/DDBJ whole genome shotgun (WGS) entry which is preliminary data.</text>
</comment>
<name>S8ASN6_DACHA</name>
<evidence type="ECO:0000313" key="1">
    <source>
        <dbReference type="EMBL" id="EPS45864.1"/>
    </source>
</evidence>
<gene>
    <name evidence="1" type="ORF">H072_176</name>
</gene>
<dbReference type="HOGENOM" id="CLU_533175_0_0_1"/>
<organism evidence="1 2">
    <name type="scientific">Dactylellina haptotyla (strain CBS 200.50)</name>
    <name type="common">Nematode-trapping fungus</name>
    <name type="synonym">Monacrosporium haptotylum</name>
    <dbReference type="NCBI Taxonomy" id="1284197"/>
    <lineage>
        <taxon>Eukaryota</taxon>
        <taxon>Fungi</taxon>
        <taxon>Dikarya</taxon>
        <taxon>Ascomycota</taxon>
        <taxon>Pezizomycotina</taxon>
        <taxon>Orbiliomycetes</taxon>
        <taxon>Orbiliales</taxon>
        <taxon>Orbiliaceae</taxon>
        <taxon>Dactylellina</taxon>
    </lineage>
</organism>
<dbReference type="OMA" id="GWVCEGC"/>
<evidence type="ECO:0000313" key="2">
    <source>
        <dbReference type="Proteomes" id="UP000015100"/>
    </source>
</evidence>
<reference evidence="2" key="2">
    <citation type="submission" date="2013-04" db="EMBL/GenBank/DDBJ databases">
        <title>Genomic mechanisms accounting for the adaptation to parasitism in nematode-trapping fungi.</title>
        <authorList>
            <person name="Ahren D.G."/>
        </authorList>
    </citation>
    <scope>NUCLEOTIDE SEQUENCE [LARGE SCALE GENOMIC DNA]</scope>
    <source>
        <strain evidence="2">CBS 200.50</strain>
    </source>
</reference>
<proteinExistence type="predicted"/>
<dbReference type="AlphaFoldDB" id="S8ASN6"/>
<accession>S8ASN6</accession>